<dbReference type="InterPro" id="IPR000182">
    <property type="entry name" value="GNAT_dom"/>
</dbReference>
<dbReference type="InterPro" id="IPR016181">
    <property type="entry name" value="Acyl_CoA_acyltransferase"/>
</dbReference>
<evidence type="ECO:0000256" key="2">
    <source>
        <dbReference type="ARBA" id="ARBA00023315"/>
    </source>
</evidence>
<organism evidence="4 5">
    <name type="scientific">Sulfurospirillum tamanense</name>
    <dbReference type="NCBI Taxonomy" id="2813362"/>
    <lineage>
        <taxon>Bacteria</taxon>
        <taxon>Pseudomonadati</taxon>
        <taxon>Campylobacterota</taxon>
        <taxon>Epsilonproteobacteria</taxon>
        <taxon>Campylobacterales</taxon>
        <taxon>Sulfurospirillaceae</taxon>
        <taxon>Sulfurospirillum</taxon>
    </lineage>
</organism>
<sequence length="163" mass="18685">MIESYREAVLEDLPQIVKIYNTTIATGISTADTKEVSVESRLAWFEAHTSKRPIWVKEYHGKIIAWLSFQPFYGRPAYAQTVEISIYIDPNFRGKKLGQQFLTEALEKAPTLEIKNILAFIFKDNDTSLKLFKRFGFKEWGNLPSVAVIEGQEKDLLILGLKL</sequence>
<dbReference type="RefSeq" id="WP_205458700.1">
    <property type="nucleotide sequence ID" value="NZ_JAFHKK010000008.1"/>
</dbReference>
<dbReference type="SUPFAM" id="SSF55729">
    <property type="entry name" value="Acyl-CoA N-acyltransferases (Nat)"/>
    <property type="match status" value="1"/>
</dbReference>
<dbReference type="PROSITE" id="PS51186">
    <property type="entry name" value="GNAT"/>
    <property type="match status" value="1"/>
</dbReference>
<evidence type="ECO:0000259" key="3">
    <source>
        <dbReference type="PROSITE" id="PS51186"/>
    </source>
</evidence>
<accession>A0ABS2WR98</accession>
<protein>
    <submittedName>
        <fullName evidence="4">N-acetyltransferase</fullName>
    </submittedName>
</protein>
<reference evidence="5" key="1">
    <citation type="submission" date="2021-02" db="EMBL/GenBank/DDBJ databases">
        <title>Sulfurospirillum tamanensis sp. nov.</title>
        <authorList>
            <person name="Merkel A.Y."/>
        </authorList>
    </citation>
    <scope>NUCLEOTIDE SEQUENCE [LARGE SCALE GENOMIC DNA]</scope>
    <source>
        <strain evidence="5">T05b</strain>
    </source>
</reference>
<dbReference type="PANTHER" id="PTHR43072">
    <property type="entry name" value="N-ACETYLTRANSFERASE"/>
    <property type="match status" value="1"/>
</dbReference>
<keyword evidence="2" id="KW-0012">Acyltransferase</keyword>
<name>A0ABS2WR98_9BACT</name>
<reference evidence="4 5" key="3">
    <citation type="submission" date="2021-02" db="EMBL/GenBank/DDBJ databases">
        <authorList>
            <person name="Merkel A.Y."/>
        </authorList>
    </citation>
    <scope>NUCLEOTIDE SEQUENCE [LARGE SCALE GENOMIC DNA]</scope>
    <source>
        <strain evidence="4 5">T05b</strain>
    </source>
</reference>
<keyword evidence="5" id="KW-1185">Reference proteome</keyword>
<dbReference type="Pfam" id="PF00583">
    <property type="entry name" value="Acetyltransf_1"/>
    <property type="match status" value="1"/>
</dbReference>
<evidence type="ECO:0000256" key="1">
    <source>
        <dbReference type="ARBA" id="ARBA00022679"/>
    </source>
</evidence>
<reference evidence="4 5" key="2">
    <citation type="submission" date="2021-02" db="EMBL/GenBank/DDBJ databases">
        <title>Sulfurospirillum tamanensis sp. nov.</title>
        <authorList>
            <person name="Frolova A."/>
            <person name="Merkel A."/>
            <person name="Slobodkin A."/>
        </authorList>
    </citation>
    <scope>NUCLEOTIDE SEQUENCE [LARGE SCALE GENOMIC DNA]</scope>
    <source>
        <strain evidence="4 5">T05b</strain>
    </source>
</reference>
<evidence type="ECO:0000313" key="5">
    <source>
        <dbReference type="Proteomes" id="UP000703590"/>
    </source>
</evidence>
<dbReference type="Proteomes" id="UP000703590">
    <property type="component" value="Unassembled WGS sequence"/>
</dbReference>
<dbReference type="Gene3D" id="3.40.630.30">
    <property type="match status" value="1"/>
</dbReference>
<dbReference type="PANTHER" id="PTHR43072:SF23">
    <property type="entry name" value="UPF0039 PROTEIN C11D3.02C"/>
    <property type="match status" value="1"/>
</dbReference>
<feature type="domain" description="N-acetyltransferase" evidence="3">
    <location>
        <begin position="3"/>
        <end position="163"/>
    </location>
</feature>
<proteinExistence type="predicted"/>
<evidence type="ECO:0000313" key="4">
    <source>
        <dbReference type="EMBL" id="MBN2964150.1"/>
    </source>
</evidence>
<gene>
    <name evidence="4" type="ORF">JWV37_05115</name>
</gene>
<dbReference type="CDD" id="cd04301">
    <property type="entry name" value="NAT_SF"/>
    <property type="match status" value="1"/>
</dbReference>
<keyword evidence="1" id="KW-0808">Transferase</keyword>
<comment type="caution">
    <text evidence="4">The sequence shown here is derived from an EMBL/GenBank/DDBJ whole genome shotgun (WGS) entry which is preliminary data.</text>
</comment>
<dbReference type="EMBL" id="JAFHKK010000008">
    <property type="protein sequence ID" value="MBN2964150.1"/>
    <property type="molecule type" value="Genomic_DNA"/>
</dbReference>